<dbReference type="AlphaFoldDB" id="A0A7J6NZ55"/>
<proteinExistence type="predicted"/>
<feature type="region of interest" description="Disordered" evidence="2">
    <location>
        <begin position="447"/>
        <end position="481"/>
    </location>
</feature>
<protein>
    <submittedName>
        <fullName evidence="3">Uncharacterized protein</fullName>
    </submittedName>
</protein>
<evidence type="ECO:0000313" key="3">
    <source>
        <dbReference type="EMBL" id="KAF4689172.1"/>
    </source>
</evidence>
<feature type="region of interest" description="Disordered" evidence="2">
    <location>
        <begin position="497"/>
        <end position="518"/>
    </location>
</feature>
<keyword evidence="1" id="KW-0175">Coiled coil</keyword>
<feature type="region of interest" description="Disordered" evidence="2">
    <location>
        <begin position="354"/>
        <end position="390"/>
    </location>
</feature>
<evidence type="ECO:0000313" key="4">
    <source>
        <dbReference type="Proteomes" id="UP000574390"/>
    </source>
</evidence>
<gene>
    <name evidence="3" type="ORF">FOZ62_008802</name>
</gene>
<reference evidence="3 4" key="1">
    <citation type="submission" date="2020-04" db="EMBL/GenBank/DDBJ databases">
        <title>Perkinsus olseni comparative genomics.</title>
        <authorList>
            <person name="Bogema D.R."/>
        </authorList>
    </citation>
    <scope>NUCLEOTIDE SEQUENCE [LARGE SCALE GENOMIC DNA]</scope>
    <source>
        <strain evidence="3">ATCC PRA-205</strain>
    </source>
</reference>
<name>A0A7J6NZ55_PEROL</name>
<sequence length="600" mass="66571">MRAGSSRKASSSLGGSSPQGPSKRATTGVKGKTISSARRRTSCRSVQPGRSWVDTQRDVVTTRSAGVSASTAEGELPRRVEALGEEVSILRQQAAEKERTLREISSYYDEELNAQAEQHRAELGRFDLVVEIAKRDAIKDTERDAQIGSEKLRMNLNDLQNRLQLRTIELLRRTQEHEFTVRLHREEVGSLRRLLAHTATRQREQLESLKESMKLEQKSEMKQYKEGFLRKATTELRGGLDQADVKIKEYSSEMERLQQKLRVSETDKYKARAELRKAKEMRTAAMNKARDARRELATVHEKNEELFKCCQVLYRQLGGSKALPALPDVGSAPVPALEWLSHAERTYALADAAVGQKNTTRSDRESARKTARGSEASTRCPPTSREGLLQSQLKRATQKLEEMKRTAIIILKSRSTIEQYLHEALANCRSEKAAAAGSARTIKARTMGEISKRGDGTEPGHAANGDSNGLPLEDASAPQTVGAAHTETFLTGAVDNDYSEDENEAPVDQSKGPTRAMPPLLLDGVDRGPTCGMDELAAALERAQLGEEVDLDVGHLSWESKEHILRMIFRRINSDPMAAINNRERARLRAQLASLGTAVV</sequence>
<dbReference type="EMBL" id="JABANM010036570">
    <property type="protein sequence ID" value="KAF4689172.1"/>
    <property type="molecule type" value="Genomic_DNA"/>
</dbReference>
<feature type="region of interest" description="Disordered" evidence="2">
    <location>
        <begin position="1"/>
        <end position="51"/>
    </location>
</feature>
<accession>A0A7J6NZ55</accession>
<evidence type="ECO:0000256" key="2">
    <source>
        <dbReference type="SAM" id="MobiDB-lite"/>
    </source>
</evidence>
<dbReference type="Proteomes" id="UP000574390">
    <property type="component" value="Unassembled WGS sequence"/>
</dbReference>
<feature type="compositionally biased region" description="Low complexity" evidence="2">
    <location>
        <begin position="1"/>
        <end position="23"/>
    </location>
</feature>
<organism evidence="3 4">
    <name type="scientific">Perkinsus olseni</name>
    <name type="common">Perkinsus atlanticus</name>
    <dbReference type="NCBI Taxonomy" id="32597"/>
    <lineage>
        <taxon>Eukaryota</taxon>
        <taxon>Sar</taxon>
        <taxon>Alveolata</taxon>
        <taxon>Perkinsozoa</taxon>
        <taxon>Perkinsea</taxon>
        <taxon>Perkinsida</taxon>
        <taxon>Perkinsidae</taxon>
        <taxon>Perkinsus</taxon>
    </lineage>
</organism>
<feature type="coiled-coil region" evidence="1">
    <location>
        <begin position="196"/>
        <end position="295"/>
    </location>
</feature>
<comment type="caution">
    <text evidence="3">The sequence shown here is derived from an EMBL/GenBank/DDBJ whole genome shotgun (WGS) entry which is preliminary data.</text>
</comment>
<evidence type="ECO:0000256" key="1">
    <source>
        <dbReference type="SAM" id="Coils"/>
    </source>
</evidence>